<feature type="domain" description="Cell envelope-related transcriptional attenuator" evidence="3">
    <location>
        <begin position="85"/>
        <end position="245"/>
    </location>
</feature>
<feature type="transmembrane region" description="Helical" evidence="2">
    <location>
        <begin position="26"/>
        <end position="44"/>
    </location>
</feature>
<gene>
    <name evidence="4" type="ORF">A3A70_00555</name>
</gene>
<dbReference type="PANTHER" id="PTHR33392">
    <property type="entry name" value="POLYISOPRENYL-TEICHOIC ACID--PEPTIDOGLYCAN TEICHOIC ACID TRANSFERASE TAGU"/>
    <property type="match status" value="1"/>
</dbReference>
<dbReference type="EMBL" id="MEVK01000040">
    <property type="protein sequence ID" value="OGC58242.1"/>
    <property type="molecule type" value="Genomic_DNA"/>
</dbReference>
<organism evidence="4 5">
    <name type="scientific">candidate division WWE3 bacterium RIFCSPLOWO2_01_FULL_42_11</name>
    <dbReference type="NCBI Taxonomy" id="1802627"/>
    <lineage>
        <taxon>Bacteria</taxon>
        <taxon>Katanobacteria</taxon>
    </lineage>
</organism>
<evidence type="ECO:0000256" key="1">
    <source>
        <dbReference type="ARBA" id="ARBA00006068"/>
    </source>
</evidence>
<evidence type="ECO:0000256" key="2">
    <source>
        <dbReference type="SAM" id="Phobius"/>
    </source>
</evidence>
<keyword evidence="2" id="KW-1133">Transmembrane helix</keyword>
<evidence type="ECO:0000259" key="3">
    <source>
        <dbReference type="Pfam" id="PF03816"/>
    </source>
</evidence>
<comment type="caution">
    <text evidence="4">The sequence shown here is derived from an EMBL/GenBank/DDBJ whole genome shotgun (WGS) entry which is preliminary data.</text>
</comment>
<dbReference type="Proteomes" id="UP000178964">
    <property type="component" value="Unassembled WGS sequence"/>
</dbReference>
<sequence length="349" mass="38578">MKDLKKIKHQRQKNITPSAWKHRNKLIILVIIVTLGVLTLFKIGQKYPGVIPFGPSRIQETDGLTNILILGLDRRSEDMAPGGLNDTIIVASINKKDGKAVLTSIPRDLWVTTPKGYSGRVNTLYAVGGTEETSKILSSILGIPIHYTVVVDFSGFKKGIDTLGGIDVFVANTFDDFEYPIEGKENAEKIEDRYEHVHFDSGLQHMDGETALKYARSRHSEGEEGSDFARSERQKRVLLAAKDKALSLGTLANPIKLKELSSVFGASVDTDITINEAKLLIGLAQTVNNNNIVSATIDHTDDKQQTLLFSPKDLTPYGGAWVLIPTNGDFRQVQEYMHNLLFTNQEDGS</sequence>
<dbReference type="NCBIfam" id="TIGR00350">
    <property type="entry name" value="lytR_cpsA_psr"/>
    <property type="match status" value="1"/>
</dbReference>
<dbReference type="Gene3D" id="3.40.630.190">
    <property type="entry name" value="LCP protein"/>
    <property type="match status" value="1"/>
</dbReference>
<dbReference type="STRING" id="1802627.A3A70_00555"/>
<accession>A0A1F4VLZ6</accession>
<keyword evidence="2" id="KW-0472">Membrane</keyword>
<protein>
    <recommendedName>
        <fullName evidence="3">Cell envelope-related transcriptional attenuator domain-containing protein</fullName>
    </recommendedName>
</protein>
<dbReference type="PANTHER" id="PTHR33392:SF6">
    <property type="entry name" value="POLYISOPRENYL-TEICHOIC ACID--PEPTIDOGLYCAN TEICHOIC ACID TRANSFERASE TAGU"/>
    <property type="match status" value="1"/>
</dbReference>
<name>A0A1F4VLZ6_UNCKA</name>
<dbReference type="Pfam" id="PF03816">
    <property type="entry name" value="LytR_cpsA_psr"/>
    <property type="match status" value="1"/>
</dbReference>
<comment type="similarity">
    <text evidence="1">Belongs to the LytR/CpsA/Psr (LCP) family.</text>
</comment>
<evidence type="ECO:0000313" key="4">
    <source>
        <dbReference type="EMBL" id="OGC58242.1"/>
    </source>
</evidence>
<evidence type="ECO:0000313" key="5">
    <source>
        <dbReference type="Proteomes" id="UP000178964"/>
    </source>
</evidence>
<dbReference type="InterPro" id="IPR004474">
    <property type="entry name" value="LytR_CpsA_psr"/>
</dbReference>
<reference evidence="4 5" key="1">
    <citation type="journal article" date="2016" name="Nat. Commun.">
        <title>Thousands of microbial genomes shed light on interconnected biogeochemical processes in an aquifer system.</title>
        <authorList>
            <person name="Anantharaman K."/>
            <person name="Brown C.T."/>
            <person name="Hug L.A."/>
            <person name="Sharon I."/>
            <person name="Castelle C.J."/>
            <person name="Probst A.J."/>
            <person name="Thomas B.C."/>
            <person name="Singh A."/>
            <person name="Wilkins M.J."/>
            <person name="Karaoz U."/>
            <person name="Brodie E.L."/>
            <person name="Williams K.H."/>
            <person name="Hubbard S.S."/>
            <person name="Banfield J.F."/>
        </authorList>
    </citation>
    <scope>NUCLEOTIDE SEQUENCE [LARGE SCALE GENOMIC DNA]</scope>
</reference>
<proteinExistence type="inferred from homology"/>
<keyword evidence="2" id="KW-0812">Transmembrane</keyword>
<dbReference type="AlphaFoldDB" id="A0A1F4VLZ6"/>
<dbReference type="InterPro" id="IPR050922">
    <property type="entry name" value="LytR/CpsA/Psr_CW_biosynth"/>
</dbReference>